<proteinExistence type="predicted"/>
<comment type="caution">
    <text evidence="2">The sequence shown here is derived from an EMBL/GenBank/DDBJ whole genome shotgun (WGS) entry which is preliminary data.</text>
</comment>
<gene>
    <name evidence="2" type="ORF">EOD43_19160</name>
</gene>
<evidence type="ECO:0000256" key="1">
    <source>
        <dbReference type="SAM" id="MobiDB-lite"/>
    </source>
</evidence>
<dbReference type="AlphaFoldDB" id="A0A437LYE1"/>
<dbReference type="EMBL" id="SACN01000003">
    <property type="protein sequence ID" value="RVT90385.1"/>
    <property type="molecule type" value="Genomic_DNA"/>
</dbReference>
<dbReference type="RefSeq" id="WP_127745641.1">
    <property type="nucleotide sequence ID" value="NZ_SACN01000003.1"/>
</dbReference>
<dbReference type="Proteomes" id="UP000282971">
    <property type="component" value="Unassembled WGS sequence"/>
</dbReference>
<feature type="region of interest" description="Disordered" evidence="1">
    <location>
        <begin position="1"/>
        <end position="21"/>
    </location>
</feature>
<protein>
    <submittedName>
        <fullName evidence="2">DUF1488 family protein</fullName>
    </submittedName>
</protein>
<reference evidence="2 3" key="1">
    <citation type="submission" date="2019-01" db="EMBL/GenBank/DDBJ databases">
        <authorList>
            <person name="Chen W.-M."/>
        </authorList>
    </citation>
    <scope>NUCLEOTIDE SEQUENCE [LARGE SCALE GENOMIC DNA]</scope>
    <source>
        <strain evidence="2 3">CCP-7</strain>
    </source>
</reference>
<evidence type="ECO:0000313" key="3">
    <source>
        <dbReference type="Proteomes" id="UP000282971"/>
    </source>
</evidence>
<dbReference type="OrthoDB" id="9946723at2"/>
<sequence length="97" mass="10235">MTFGSEAPSAGRDMAVDESSTGFTATTVELELPQGLARVRVEADALQFWWGAESGPQTAHGLIDEHRAEIEAVATAKIARGAVESDGTVIVGDEDFE</sequence>
<organism evidence="2 3">
    <name type="scientific">Sphingomonas crocodyli</name>
    <dbReference type="NCBI Taxonomy" id="1979270"/>
    <lineage>
        <taxon>Bacteria</taxon>
        <taxon>Pseudomonadati</taxon>
        <taxon>Pseudomonadota</taxon>
        <taxon>Alphaproteobacteria</taxon>
        <taxon>Sphingomonadales</taxon>
        <taxon>Sphingomonadaceae</taxon>
        <taxon>Sphingomonas</taxon>
    </lineage>
</organism>
<evidence type="ECO:0000313" key="2">
    <source>
        <dbReference type="EMBL" id="RVT90385.1"/>
    </source>
</evidence>
<accession>A0A437LYE1</accession>
<name>A0A437LYE1_9SPHN</name>
<keyword evidence="3" id="KW-1185">Reference proteome</keyword>